<evidence type="ECO:0000313" key="1">
    <source>
        <dbReference type="EMBL" id="WOV83916.1"/>
    </source>
</evidence>
<proteinExistence type="predicted"/>
<dbReference type="RefSeq" id="WP_323691604.1">
    <property type="nucleotide sequence ID" value="NZ_CP116341.1"/>
</dbReference>
<accession>A0ABZ0KU32</accession>
<dbReference type="EMBL" id="CP116341">
    <property type="protein sequence ID" value="WOV83916.1"/>
    <property type="molecule type" value="Genomic_DNA"/>
</dbReference>
<protein>
    <submittedName>
        <fullName evidence="1">Uncharacterized protein</fullName>
    </submittedName>
</protein>
<organism evidence="1 2">
    <name type="scientific">Sporosarcina jeotgali</name>
    <dbReference type="NCBI Taxonomy" id="3020056"/>
    <lineage>
        <taxon>Bacteria</taxon>
        <taxon>Bacillati</taxon>
        <taxon>Bacillota</taxon>
        <taxon>Bacilli</taxon>
        <taxon>Bacillales</taxon>
        <taxon>Caryophanaceae</taxon>
        <taxon>Sporosarcina</taxon>
    </lineage>
</organism>
<sequence>MRDIKNMRDAAYGLDDAKGGALLSKILVSDIVNEVSQFSEYADNAHPELAQLFMVEVQSKLRIFAKLLQSAEIDMKRDFERLDTVSDYIFEEVVRNETTKKA</sequence>
<evidence type="ECO:0000313" key="2">
    <source>
        <dbReference type="Proteomes" id="UP001303532"/>
    </source>
</evidence>
<name>A0ABZ0KU32_9BACL</name>
<reference evidence="1 2" key="1">
    <citation type="submission" date="2023-01" db="EMBL/GenBank/DDBJ databases">
        <title>Sporosarcina sp. nov., isolated from Korean tranditional fermented seafood 'Jeotgal'.</title>
        <authorList>
            <person name="Yang A.-I."/>
        </authorList>
    </citation>
    <scope>NUCLEOTIDE SEQUENCE [LARGE SCALE GENOMIC DNA]</scope>
    <source>
        <strain evidence="1 2">B2O-1</strain>
    </source>
</reference>
<dbReference type="Proteomes" id="UP001303532">
    <property type="component" value="Chromosome"/>
</dbReference>
<keyword evidence="2" id="KW-1185">Reference proteome</keyword>
<gene>
    <name evidence="1" type="ORF">PGH26_13685</name>
</gene>